<organism evidence="5">
    <name type="scientific">Strongyloides ratti</name>
    <name type="common">Parasitic roundworm</name>
    <dbReference type="NCBI Taxonomy" id="34506"/>
    <lineage>
        <taxon>Eukaryota</taxon>
        <taxon>Metazoa</taxon>
        <taxon>Ecdysozoa</taxon>
        <taxon>Nematoda</taxon>
        <taxon>Chromadorea</taxon>
        <taxon>Rhabditida</taxon>
        <taxon>Tylenchina</taxon>
        <taxon>Panagrolaimomorpha</taxon>
        <taxon>Strongyloidoidea</taxon>
        <taxon>Strongyloididae</taxon>
        <taxon>Strongyloides</taxon>
    </lineage>
</organism>
<evidence type="ECO:0000313" key="8">
    <source>
        <dbReference type="WormBase" id="SRAE_1000133400"/>
    </source>
</evidence>
<dbReference type="Pfam" id="PF00046">
    <property type="entry name" value="Homeodomain"/>
    <property type="match status" value="1"/>
</dbReference>
<keyword evidence="2 3" id="KW-0371">Homeobox</keyword>
<evidence type="ECO:0000259" key="4">
    <source>
        <dbReference type="PROSITE" id="PS50071"/>
    </source>
</evidence>
<reference evidence="7" key="2">
    <citation type="submission" date="2020-12" db="UniProtKB">
        <authorList>
            <consortium name="WormBaseParasite"/>
        </authorList>
    </citation>
    <scope>IDENTIFICATION</scope>
</reference>
<dbReference type="SUPFAM" id="SSF46689">
    <property type="entry name" value="Homeodomain-like"/>
    <property type="match status" value="1"/>
</dbReference>
<keyword evidence="2 3" id="KW-0238">DNA-binding</keyword>
<dbReference type="InterPro" id="IPR001356">
    <property type="entry name" value="HD"/>
</dbReference>
<feature type="DNA-binding region" description="Homeobox" evidence="2">
    <location>
        <begin position="62"/>
        <end position="104"/>
    </location>
</feature>
<dbReference type="InterPro" id="IPR009057">
    <property type="entry name" value="Homeodomain-like_sf"/>
</dbReference>
<dbReference type="CDD" id="cd00086">
    <property type="entry name" value="homeodomain"/>
    <property type="match status" value="1"/>
</dbReference>
<dbReference type="OrthoDB" id="6159439at2759"/>
<evidence type="ECO:0000256" key="2">
    <source>
        <dbReference type="PROSITE-ProRule" id="PRU00108"/>
    </source>
</evidence>
<dbReference type="WBParaSite" id="SRAE_1000133400.1">
    <property type="protein sequence ID" value="SRAE_1000133400.1"/>
    <property type="gene ID" value="WBGene00257939"/>
</dbReference>
<name>A0A090L6D3_STRRB</name>
<dbReference type="GO" id="GO:0005634">
    <property type="term" value="C:nucleus"/>
    <property type="evidence" value="ECO:0007669"/>
    <property type="project" value="UniProtKB-SubCell"/>
</dbReference>
<gene>
    <name evidence="5 7 8" type="ORF">SRAE_1000133400</name>
</gene>
<dbReference type="EMBL" id="LN609528">
    <property type="protein sequence ID" value="CEF63069.1"/>
    <property type="molecule type" value="Genomic_DNA"/>
</dbReference>
<evidence type="ECO:0000313" key="5">
    <source>
        <dbReference type="EMBL" id="CEF63069.1"/>
    </source>
</evidence>
<feature type="domain" description="Homeobox" evidence="4">
    <location>
        <begin position="60"/>
        <end position="103"/>
    </location>
</feature>
<keyword evidence="6" id="KW-1185">Reference proteome</keyword>
<dbReference type="Gene3D" id="1.10.10.60">
    <property type="entry name" value="Homeodomain-like"/>
    <property type="match status" value="1"/>
</dbReference>
<dbReference type="WormBase" id="SRAE_1000133400">
    <property type="protein sequence ID" value="SRP08702"/>
    <property type="gene ID" value="WBGene00257939"/>
</dbReference>
<sequence length="209" mass="24232">MNIYTHIKSNNIHELSEVIPPSFNIVDNNNVEKMSNDKEKTVKIYTPNCESLGITDNKLLEEFFSKNKYPNLKEKRDLAINLKSSPLKIQTWFQNKRAKTKRKNEIKKIDTMSLLKKNRISQTVENVIAREMKKTSNPISDLHINEYSTKESLNNLVSLLNNSEKGKKCQKDAIKNKNPTFIYGLWCGLNLFFGNASPETINQFLNEYK</sequence>
<reference evidence="5 6" key="1">
    <citation type="submission" date="2014-09" db="EMBL/GenBank/DDBJ databases">
        <authorList>
            <person name="Martin A.A."/>
        </authorList>
    </citation>
    <scope>NUCLEOTIDE SEQUENCE</scope>
    <source>
        <strain evidence="6">ED321</strain>
        <strain evidence="5">ED321 Heterogonic</strain>
    </source>
</reference>
<evidence type="ECO:0000256" key="3">
    <source>
        <dbReference type="RuleBase" id="RU000682"/>
    </source>
</evidence>
<dbReference type="AlphaFoldDB" id="A0A090L6D3"/>
<keyword evidence="2 3" id="KW-0539">Nucleus</keyword>
<dbReference type="GeneID" id="36375434"/>
<dbReference type="CTD" id="36375434"/>
<protein>
    <submittedName>
        <fullName evidence="5 7">Homeobox domain and Homeodomain-like-containing protein</fullName>
    </submittedName>
</protein>
<dbReference type="GO" id="GO:0003677">
    <property type="term" value="F:DNA binding"/>
    <property type="evidence" value="ECO:0007669"/>
    <property type="project" value="UniProtKB-UniRule"/>
</dbReference>
<proteinExistence type="predicted"/>
<dbReference type="PROSITE" id="PS50071">
    <property type="entry name" value="HOMEOBOX_2"/>
    <property type="match status" value="1"/>
</dbReference>
<dbReference type="RefSeq" id="XP_024502271.1">
    <property type="nucleotide sequence ID" value="XM_024648277.1"/>
</dbReference>
<evidence type="ECO:0000313" key="6">
    <source>
        <dbReference type="Proteomes" id="UP000035682"/>
    </source>
</evidence>
<dbReference type="Proteomes" id="UP000035682">
    <property type="component" value="Unplaced"/>
</dbReference>
<comment type="subcellular location">
    <subcellularLocation>
        <location evidence="1 2 3">Nucleus</location>
    </subcellularLocation>
</comment>
<dbReference type="STRING" id="34506.A0A090L6D3"/>
<evidence type="ECO:0000313" key="7">
    <source>
        <dbReference type="WBParaSite" id="SRAE_1000133400.1"/>
    </source>
</evidence>
<accession>A0A090L6D3</accession>
<dbReference type="SMART" id="SM00389">
    <property type="entry name" value="HOX"/>
    <property type="match status" value="1"/>
</dbReference>
<evidence type="ECO:0000256" key="1">
    <source>
        <dbReference type="ARBA" id="ARBA00004123"/>
    </source>
</evidence>